<evidence type="ECO:0000313" key="4">
    <source>
        <dbReference type="Proteomes" id="UP000245368"/>
    </source>
</evidence>
<accession>A0A2Z3JCU6</accession>
<dbReference type="EMBL" id="CP029494">
    <property type="protein sequence ID" value="AWN22993.1"/>
    <property type="molecule type" value="Genomic_DNA"/>
</dbReference>
<dbReference type="InterPro" id="IPR013320">
    <property type="entry name" value="ConA-like_dom_sf"/>
</dbReference>
<comment type="similarity">
    <text evidence="1">Belongs to the glycosyl hydrolase 16 family.</text>
</comment>
<dbReference type="CDD" id="cd08023">
    <property type="entry name" value="GH16_laminarinase_like"/>
    <property type="match status" value="1"/>
</dbReference>
<organism evidence="3 4">
    <name type="scientific">Deinococcus irradiatisoli</name>
    <dbReference type="NCBI Taxonomy" id="2202254"/>
    <lineage>
        <taxon>Bacteria</taxon>
        <taxon>Thermotogati</taxon>
        <taxon>Deinococcota</taxon>
        <taxon>Deinococci</taxon>
        <taxon>Deinococcales</taxon>
        <taxon>Deinococcaceae</taxon>
        <taxon>Deinococcus</taxon>
    </lineage>
</organism>
<dbReference type="AlphaFoldDB" id="A0A2Z3JCU6"/>
<dbReference type="PROSITE" id="PS51762">
    <property type="entry name" value="GH16_2"/>
    <property type="match status" value="1"/>
</dbReference>
<dbReference type="GO" id="GO:0005975">
    <property type="term" value="P:carbohydrate metabolic process"/>
    <property type="evidence" value="ECO:0007669"/>
    <property type="project" value="InterPro"/>
</dbReference>
<evidence type="ECO:0000259" key="2">
    <source>
        <dbReference type="PROSITE" id="PS51762"/>
    </source>
</evidence>
<dbReference type="PANTHER" id="PTHR10963">
    <property type="entry name" value="GLYCOSYL HYDROLASE-RELATED"/>
    <property type="match status" value="1"/>
</dbReference>
<keyword evidence="4" id="KW-1185">Reference proteome</keyword>
<feature type="domain" description="GH16" evidence="2">
    <location>
        <begin position="55"/>
        <end position="316"/>
    </location>
</feature>
<evidence type="ECO:0000313" key="3">
    <source>
        <dbReference type="EMBL" id="AWN22993.1"/>
    </source>
</evidence>
<dbReference type="Proteomes" id="UP000245368">
    <property type="component" value="Chromosome"/>
</dbReference>
<dbReference type="Gene3D" id="2.60.120.200">
    <property type="match status" value="1"/>
</dbReference>
<dbReference type="GO" id="GO:0004553">
    <property type="term" value="F:hydrolase activity, hydrolyzing O-glycosyl compounds"/>
    <property type="evidence" value="ECO:0007669"/>
    <property type="project" value="InterPro"/>
</dbReference>
<sequence>MATDFGGAFFYVTLALLLRDLRQCTDMLTFSVRPVLARAVLLTTLTLPMSLAAQVNPSLQPIPIDPAWTLVWSDDFNGKAGTQPAETFWNYDIGNEDASGWGNRELEYYTRDAANVRLDGQGNLEIRALKNTADLWCFNGDACPYTSARLNTRGKVEAQYGKFEARIQVPAGVGYWPAFWMLGMGEGSWPANGEIDIMEWLGRTPTTIYGTLHGPGYAADKGLSTPHELPQPASNAFHTFTVVKRPDEIVWLLDGQPYKRVTPQDIPAGTAWVFDRPFYLLLNLAVGGNWSGPVGPKTTFPGVMKVDYVRIWKAAN</sequence>
<dbReference type="InterPro" id="IPR000757">
    <property type="entry name" value="Beta-glucanase-like"/>
</dbReference>
<dbReference type="SUPFAM" id="SSF49899">
    <property type="entry name" value="Concanavalin A-like lectins/glucanases"/>
    <property type="match status" value="1"/>
</dbReference>
<name>A0A2Z3JCU6_9DEIO</name>
<evidence type="ECO:0000256" key="1">
    <source>
        <dbReference type="ARBA" id="ARBA00006865"/>
    </source>
</evidence>
<protein>
    <recommendedName>
        <fullName evidence="2">GH16 domain-containing protein</fullName>
    </recommendedName>
</protein>
<dbReference type="Pfam" id="PF00722">
    <property type="entry name" value="Glyco_hydro_16"/>
    <property type="match status" value="1"/>
</dbReference>
<dbReference type="PANTHER" id="PTHR10963:SF55">
    <property type="entry name" value="GLYCOSIDE HYDROLASE FAMILY 16 PROTEIN"/>
    <property type="match status" value="1"/>
</dbReference>
<gene>
    <name evidence="3" type="ORF">DKM44_06910</name>
</gene>
<reference evidence="3 4" key="1">
    <citation type="submission" date="2018-05" db="EMBL/GenBank/DDBJ databases">
        <title>Complete Genome Sequence of Deinococcus sp. strain 17bor-2.</title>
        <authorList>
            <person name="Srinivasan S."/>
        </authorList>
    </citation>
    <scope>NUCLEOTIDE SEQUENCE [LARGE SCALE GENOMIC DNA]</scope>
    <source>
        <strain evidence="3 4">17bor-2</strain>
    </source>
</reference>
<dbReference type="InterPro" id="IPR050546">
    <property type="entry name" value="Glycosyl_Hydrlase_16"/>
</dbReference>
<dbReference type="KEGG" id="dez:DKM44_06910"/>
<proteinExistence type="inferred from homology"/>